<evidence type="ECO:0000256" key="8">
    <source>
        <dbReference type="ARBA" id="ARBA00035100"/>
    </source>
</evidence>
<protein>
    <recommendedName>
        <fullName evidence="3">Chemotaxis protein CheA</fullName>
        <ecNumber evidence="2">2.7.13.3</ecNumber>
    </recommendedName>
</protein>
<evidence type="ECO:0000313" key="14">
    <source>
        <dbReference type="EMBL" id="ABJ10639.1"/>
    </source>
</evidence>
<feature type="compositionally biased region" description="Low complexity" evidence="10">
    <location>
        <begin position="267"/>
        <end position="297"/>
    </location>
</feature>
<dbReference type="InterPro" id="IPR051315">
    <property type="entry name" value="Bact_Chemotaxis_CheA"/>
</dbReference>
<gene>
    <name evidence="14" type="primary">cheA</name>
    <name evidence="14" type="ordered locus">PA14_45590</name>
</gene>
<dbReference type="CDD" id="cd16916">
    <property type="entry name" value="HATPase_CheA-like"/>
    <property type="match status" value="1"/>
</dbReference>
<dbReference type="InterPro" id="IPR036890">
    <property type="entry name" value="HATPase_C_sf"/>
</dbReference>
<keyword evidence="7" id="KW-0902">Two-component regulatory system</keyword>
<dbReference type="InterPro" id="IPR037006">
    <property type="entry name" value="CheA-like_homodim_sf"/>
</dbReference>
<dbReference type="PROSITE" id="PS50109">
    <property type="entry name" value="HIS_KIN"/>
    <property type="match status" value="1"/>
</dbReference>
<dbReference type="InterPro" id="IPR002545">
    <property type="entry name" value="CheW-lke_dom"/>
</dbReference>
<dbReference type="RefSeq" id="WP_011666718.1">
    <property type="nucleotide sequence ID" value="NC_008463.1"/>
</dbReference>
<dbReference type="PANTHER" id="PTHR43395:SF1">
    <property type="entry name" value="CHEMOTAXIS PROTEIN CHEA"/>
    <property type="match status" value="1"/>
</dbReference>
<dbReference type="SMART" id="SM00387">
    <property type="entry name" value="HATPase_c"/>
    <property type="match status" value="1"/>
</dbReference>
<dbReference type="Pfam" id="PF02518">
    <property type="entry name" value="HATPase_c"/>
    <property type="match status" value="1"/>
</dbReference>
<keyword evidence="6" id="KW-0418">Kinase</keyword>
<proteinExistence type="predicted"/>
<dbReference type="CDD" id="cd00088">
    <property type="entry name" value="HPT"/>
    <property type="match status" value="1"/>
</dbReference>
<dbReference type="Gene3D" id="2.30.30.40">
    <property type="entry name" value="SH3 Domains"/>
    <property type="match status" value="1"/>
</dbReference>
<dbReference type="Gene3D" id="3.30.565.10">
    <property type="entry name" value="Histidine kinase-like ATPase, C-terminal domain"/>
    <property type="match status" value="1"/>
</dbReference>
<dbReference type="Pfam" id="PF02895">
    <property type="entry name" value="H-kinase_dim"/>
    <property type="match status" value="1"/>
</dbReference>
<comment type="function">
    <text evidence="8">Involved in the transmission of sensory signals from the chemoreceptors to the flagellar motors. CheA is autophosphorylated; it can transfer its phosphate group to either CheB or CheY.</text>
</comment>
<dbReference type="PRINTS" id="PR00344">
    <property type="entry name" value="BCTRLSENSOR"/>
</dbReference>
<evidence type="ECO:0000259" key="12">
    <source>
        <dbReference type="PROSITE" id="PS50851"/>
    </source>
</evidence>
<dbReference type="InterPro" id="IPR005467">
    <property type="entry name" value="His_kinase_dom"/>
</dbReference>
<feature type="compositionally biased region" description="Low complexity" evidence="10">
    <location>
        <begin position="350"/>
        <end position="367"/>
    </location>
</feature>
<evidence type="ECO:0000256" key="1">
    <source>
        <dbReference type="ARBA" id="ARBA00000085"/>
    </source>
</evidence>
<feature type="region of interest" description="Disordered" evidence="10">
    <location>
        <begin position="350"/>
        <end position="369"/>
    </location>
</feature>
<feature type="domain" description="Histidine kinase" evidence="11">
    <location>
        <begin position="412"/>
        <end position="615"/>
    </location>
</feature>
<dbReference type="SMART" id="SM01231">
    <property type="entry name" value="H-kinase_dim"/>
    <property type="match status" value="1"/>
</dbReference>
<dbReference type="EMBL" id="CP000438">
    <property type="protein sequence ID" value="ABJ10639.1"/>
    <property type="molecule type" value="Genomic_DNA"/>
</dbReference>
<dbReference type="SUPFAM" id="SSF50341">
    <property type="entry name" value="CheW-like"/>
    <property type="match status" value="1"/>
</dbReference>
<feature type="compositionally biased region" description="Pro residues" evidence="10">
    <location>
        <begin position="139"/>
        <end position="156"/>
    </location>
</feature>
<dbReference type="FunFam" id="1.20.120.160:FF:000008">
    <property type="entry name" value="Chemotaxis sensor histidine kinase CheA"/>
    <property type="match status" value="1"/>
</dbReference>
<dbReference type="InterPro" id="IPR036097">
    <property type="entry name" value="HisK_dim/P_sf"/>
</dbReference>
<dbReference type="SUPFAM" id="SSF47384">
    <property type="entry name" value="Homodimeric domain of signal transducing histidine kinase"/>
    <property type="match status" value="1"/>
</dbReference>
<dbReference type="EC" id="2.7.13.3" evidence="2"/>
<dbReference type="InterPro" id="IPR036061">
    <property type="entry name" value="CheW-like_dom_sf"/>
</dbReference>
<organism evidence="14 15">
    <name type="scientific">Pseudomonas aeruginosa (strain UCBPP-PA14)</name>
    <dbReference type="NCBI Taxonomy" id="208963"/>
    <lineage>
        <taxon>Bacteria</taxon>
        <taxon>Pseudomonadati</taxon>
        <taxon>Pseudomonadota</taxon>
        <taxon>Gammaproteobacteria</taxon>
        <taxon>Pseudomonadales</taxon>
        <taxon>Pseudomonadaceae</taxon>
        <taxon>Pseudomonas</taxon>
    </lineage>
</organism>
<dbReference type="InterPro" id="IPR004358">
    <property type="entry name" value="Sig_transdc_His_kin-like_C"/>
</dbReference>
<evidence type="ECO:0000256" key="6">
    <source>
        <dbReference type="ARBA" id="ARBA00022777"/>
    </source>
</evidence>
<dbReference type="CDD" id="cd00731">
    <property type="entry name" value="CheA_reg"/>
    <property type="match status" value="1"/>
</dbReference>
<evidence type="ECO:0000259" key="13">
    <source>
        <dbReference type="PROSITE" id="PS50894"/>
    </source>
</evidence>
<comment type="catalytic activity">
    <reaction evidence="1">
        <text>ATP + protein L-histidine = ADP + protein N-phospho-L-histidine.</text>
        <dbReference type="EC" id="2.7.13.3"/>
    </reaction>
</comment>
<sequence>MSFDADEEILQDFLVEAGEILEQLSEQLVELESRPDDMDLLNAIFRGFHTVKGGAGFLQLNALVECCHIAENVFDILRKGERRVSSELMDVVLQALDTVNAMFDQVREQSEPTPATPELLAALARLAEPEGAAPAEPVQAPPAAVPPAEPAAPPEAPAQSVSSDITDDEFEQLLDALQGDEAPASAVAEASAAPAGDEISDAEFEALLDQLHGKGKFVPPAVSAEPAQVPAEAVEPAAAAAGDDISDDEFEALLDELHGKGKFGDVPEAAGTPAAPAAAAPAAAPAEQGKAPAAAGGDEISDDEFESLLDELHGKGKFNGASEAVAAAAAVAKNIAAKSPAAKPVAPAKAAAARPAAPDRPAASEAETTVRVDTARLDEIMNMVGELVLVRNRLVRLGLNSGDEAMAKAVANLDVVTGDLQMSVMKTRMQPIKKVFGRFPRLVRDLARNMKKEINLELVGEETDLDKNLVEALADPLVHLVRNAVDHGIESPEEREAAGKPRVGQVVLSAEQEGDHILLMITDDGKGMDAEVLRNKAVEKGLLERDAADRLTDLECYNLIFAPGFSTKTEISDVSGRGVGMDVVKTKISQLNGTVNVFSQKGSGSKIVIKVPLTLAIMPTLMVMLGSQAFAFPLVNVNEIFHLDLSRTNVVDGQEVVIVRDKALPLFYLKRWLVPSAAHEEQGEGHVVILSVGTQRIGFVVDQLVGQEEVVIKPLGKMLQGTPGMAGATITGDGRIALILDVPSMLKRYARRI</sequence>
<dbReference type="BioCyc" id="PAER208963:G1G74-3825-MONOMER"/>
<evidence type="ECO:0000256" key="2">
    <source>
        <dbReference type="ARBA" id="ARBA00012438"/>
    </source>
</evidence>
<dbReference type="FunFam" id="3.30.565.10:FF:000016">
    <property type="entry name" value="Chemotaxis protein CheA, putative"/>
    <property type="match status" value="1"/>
</dbReference>
<keyword evidence="4 9" id="KW-0597">Phosphoprotein</keyword>
<feature type="region of interest" description="Disordered" evidence="10">
    <location>
        <begin position="130"/>
        <end position="163"/>
    </location>
</feature>
<evidence type="ECO:0000256" key="9">
    <source>
        <dbReference type="PROSITE-ProRule" id="PRU00110"/>
    </source>
</evidence>
<evidence type="ECO:0000256" key="5">
    <source>
        <dbReference type="ARBA" id="ARBA00022679"/>
    </source>
</evidence>
<evidence type="ECO:0000313" key="15">
    <source>
        <dbReference type="Proteomes" id="UP000000653"/>
    </source>
</evidence>
<dbReference type="InterPro" id="IPR004105">
    <property type="entry name" value="CheA-like_dim"/>
</dbReference>
<feature type="domain" description="CheW-like" evidence="12">
    <location>
        <begin position="617"/>
        <end position="751"/>
    </location>
</feature>
<dbReference type="HOGENOM" id="CLU_000650_3_7_6"/>
<accession>A0A0H2Z8U8</accession>
<dbReference type="InterPro" id="IPR008207">
    <property type="entry name" value="Sig_transdc_His_kin_Hpt_dom"/>
</dbReference>
<dbReference type="PANTHER" id="PTHR43395">
    <property type="entry name" value="SENSOR HISTIDINE KINASE CHEA"/>
    <property type="match status" value="1"/>
</dbReference>
<dbReference type="Gene3D" id="1.10.287.560">
    <property type="entry name" value="Histidine kinase CheA-like, homodimeric domain"/>
    <property type="match status" value="1"/>
</dbReference>
<dbReference type="SUPFAM" id="SSF55874">
    <property type="entry name" value="ATPase domain of HSP90 chaperone/DNA topoisomerase II/histidine kinase"/>
    <property type="match status" value="1"/>
</dbReference>
<dbReference type="PROSITE" id="PS50851">
    <property type="entry name" value="CHEW"/>
    <property type="match status" value="1"/>
</dbReference>
<dbReference type="Pfam" id="PF01627">
    <property type="entry name" value="Hpt"/>
    <property type="match status" value="1"/>
</dbReference>
<feature type="region of interest" description="Disordered" evidence="10">
    <location>
        <begin position="263"/>
        <end position="298"/>
    </location>
</feature>
<evidence type="ECO:0000256" key="10">
    <source>
        <dbReference type="SAM" id="MobiDB-lite"/>
    </source>
</evidence>
<dbReference type="GO" id="GO:0000155">
    <property type="term" value="F:phosphorelay sensor kinase activity"/>
    <property type="evidence" value="ECO:0007669"/>
    <property type="project" value="InterPro"/>
</dbReference>
<reference evidence="14 15" key="1">
    <citation type="journal article" date="2006" name="Genome Biol.">
        <title>Genomic analysis reveals that Pseudomonas aeruginosa virulence is combinatorial.</title>
        <authorList>
            <person name="Lee D.G."/>
            <person name="Urbach J.M."/>
            <person name="Wu G."/>
            <person name="Liberati N.T."/>
            <person name="Feinbaum R.L."/>
            <person name="Miyata S."/>
            <person name="Diggins L.T."/>
            <person name="He J."/>
            <person name="Saucier M."/>
            <person name="Deziel E."/>
            <person name="Friedman L."/>
            <person name="Li L."/>
            <person name="Grills G."/>
            <person name="Montgomery K."/>
            <person name="Kucherlapati R."/>
            <person name="Rahme L.G."/>
            <person name="Ausubel F.M."/>
        </authorList>
    </citation>
    <scope>NUCLEOTIDE SEQUENCE [LARGE SCALE GENOMIC DNA]</scope>
    <source>
        <strain evidence="14 15">UCBPP-PA14</strain>
    </source>
</reference>
<dbReference type="FunFam" id="2.30.30.40:FF:000048">
    <property type="entry name" value="Chemotaxis protein CheA, putative"/>
    <property type="match status" value="1"/>
</dbReference>
<dbReference type="SUPFAM" id="SSF47226">
    <property type="entry name" value="Histidine-containing phosphotransfer domain, HPT domain"/>
    <property type="match status" value="1"/>
</dbReference>
<evidence type="ECO:0000256" key="4">
    <source>
        <dbReference type="ARBA" id="ARBA00022553"/>
    </source>
</evidence>
<dbReference type="InterPro" id="IPR036641">
    <property type="entry name" value="HPT_dom_sf"/>
</dbReference>
<dbReference type="PROSITE" id="PS50894">
    <property type="entry name" value="HPT"/>
    <property type="match status" value="1"/>
</dbReference>
<dbReference type="Proteomes" id="UP000000653">
    <property type="component" value="Chromosome"/>
</dbReference>
<evidence type="ECO:0000259" key="11">
    <source>
        <dbReference type="PROSITE" id="PS50109"/>
    </source>
</evidence>
<feature type="modified residue" description="Phosphohistidine" evidence="9">
    <location>
        <position position="49"/>
    </location>
</feature>
<dbReference type="GO" id="GO:0006935">
    <property type="term" value="P:chemotaxis"/>
    <property type="evidence" value="ECO:0007669"/>
    <property type="project" value="InterPro"/>
</dbReference>
<dbReference type="SMART" id="SM00260">
    <property type="entry name" value="CheW"/>
    <property type="match status" value="1"/>
</dbReference>
<dbReference type="AlphaFoldDB" id="A0A0H2Z8U8"/>
<feature type="domain" description="HPt" evidence="13">
    <location>
        <begin position="2"/>
        <end position="106"/>
    </location>
</feature>
<dbReference type="GO" id="GO:0005737">
    <property type="term" value="C:cytoplasm"/>
    <property type="evidence" value="ECO:0007669"/>
    <property type="project" value="InterPro"/>
</dbReference>
<dbReference type="InterPro" id="IPR003594">
    <property type="entry name" value="HATPase_dom"/>
</dbReference>
<dbReference type="KEGG" id="pau:PA14_45590"/>
<evidence type="ECO:0000256" key="7">
    <source>
        <dbReference type="ARBA" id="ARBA00023012"/>
    </source>
</evidence>
<evidence type="ECO:0000256" key="3">
    <source>
        <dbReference type="ARBA" id="ARBA00021495"/>
    </source>
</evidence>
<keyword evidence="5" id="KW-0808">Transferase</keyword>
<dbReference type="SMART" id="SM00073">
    <property type="entry name" value="HPT"/>
    <property type="match status" value="1"/>
</dbReference>
<dbReference type="Gene3D" id="1.20.120.160">
    <property type="entry name" value="HPT domain"/>
    <property type="match status" value="1"/>
</dbReference>
<dbReference type="Pfam" id="PF01584">
    <property type="entry name" value="CheW"/>
    <property type="match status" value="1"/>
</dbReference>
<name>A0A0H2Z8U8_PSEAB</name>